<organism evidence="6 7">
    <name type="scientific">Corynebacterium felinum</name>
    <dbReference type="NCBI Taxonomy" id="131318"/>
    <lineage>
        <taxon>Bacteria</taxon>
        <taxon>Bacillati</taxon>
        <taxon>Actinomycetota</taxon>
        <taxon>Actinomycetes</taxon>
        <taxon>Mycobacteriales</taxon>
        <taxon>Corynebacteriaceae</taxon>
        <taxon>Corynebacterium</taxon>
    </lineage>
</organism>
<dbReference type="SUPFAM" id="SSF56762">
    <property type="entry name" value="HydB/Nqo4-like"/>
    <property type="match status" value="1"/>
</dbReference>
<comment type="caution">
    <text evidence="6">The sequence shown here is derived from an EMBL/GenBank/DDBJ whole genome shotgun (WGS) entry which is preliminary data.</text>
</comment>
<dbReference type="RefSeq" id="WP_277103921.1">
    <property type="nucleotide sequence ID" value="NZ_BAAAJS010000027.1"/>
</dbReference>
<dbReference type="Pfam" id="PF00374">
    <property type="entry name" value="NiFeSe_Hases"/>
    <property type="match status" value="1"/>
</dbReference>
<reference evidence="6 7" key="1">
    <citation type="submission" date="2023-07" db="EMBL/GenBank/DDBJ databases">
        <title>Sequencing the genomes of 1000 actinobacteria strains.</title>
        <authorList>
            <person name="Klenk H.-P."/>
        </authorList>
    </citation>
    <scope>NUCLEOTIDE SEQUENCE [LARGE SCALE GENOMIC DNA]</scope>
    <source>
        <strain evidence="6 7">DSM 44508</strain>
    </source>
</reference>
<dbReference type="InterPro" id="IPR001501">
    <property type="entry name" value="Ni-dep_hyd_lsu"/>
</dbReference>
<evidence type="ECO:0000256" key="3">
    <source>
        <dbReference type="ARBA" id="ARBA00022596"/>
    </source>
</evidence>
<evidence type="ECO:0000256" key="4">
    <source>
        <dbReference type="ARBA" id="ARBA00022723"/>
    </source>
</evidence>
<dbReference type="Gene3D" id="1.10.645.10">
    <property type="entry name" value="Cytochrome-c3 Hydrogenase, chain B"/>
    <property type="match status" value="1"/>
</dbReference>
<name>A0ABU2B8E1_9CORY</name>
<evidence type="ECO:0000256" key="2">
    <source>
        <dbReference type="ARBA" id="ARBA00009292"/>
    </source>
</evidence>
<dbReference type="InterPro" id="IPR029014">
    <property type="entry name" value="NiFe-Hase_large"/>
</dbReference>
<evidence type="ECO:0000313" key="6">
    <source>
        <dbReference type="EMBL" id="MDR7354885.1"/>
    </source>
</evidence>
<comment type="similarity">
    <text evidence="2">Belongs to the [NiFe]/[NiFeSe] hydrogenase large subunit family.</text>
</comment>
<dbReference type="Proteomes" id="UP001183619">
    <property type="component" value="Unassembled WGS sequence"/>
</dbReference>
<comment type="cofactor">
    <cofactor evidence="1">
        <name>Ni(2+)</name>
        <dbReference type="ChEBI" id="CHEBI:49786"/>
    </cofactor>
</comment>
<accession>A0ABU2B8E1</accession>
<evidence type="ECO:0000256" key="1">
    <source>
        <dbReference type="ARBA" id="ARBA00001967"/>
    </source>
</evidence>
<protein>
    <submittedName>
        <fullName evidence="6">NAD-reducing hydrogenase large subunit</fullName>
        <ecNumber evidence="6">1.12.1.2</ecNumber>
    </submittedName>
</protein>
<proteinExistence type="inferred from homology"/>
<sequence>MRLQLNELVDPLAARVLYSRSAEGIHARFDISGVPRVDPLLAGKPIDDVPSIVMRLCGLCPITHHLAGIRALDALYGMSVAPAAQRVRQLLHHASVLDVLAPRVAAIYGDREQARSIKQLAKRVCAAAGLEGHFPFVAVPGGVTEQAASAFAHCDARSLLDAVAWAHGVFGALQLTTAPTLYDGVNVTVANESGDYDPLGDYLRADDELIPVADVPVKIRETYPFDSAPRPEIFVGGSWRTYRVGPAARYPHRDALSAQVESIMDSLAAISQILSTHIPSELVNVHADTYAAESPCSTPDAHGQDQRIHTVGTGAVDGPRGLLLHTYEVEGSVLSRCRILSPTAQNETWLAQMLSEALESGGDLETAIRAADPCLPCTAAPLGGMTIITEEN</sequence>
<evidence type="ECO:0000256" key="5">
    <source>
        <dbReference type="ARBA" id="ARBA00023002"/>
    </source>
</evidence>
<dbReference type="GO" id="GO:0047985">
    <property type="term" value="F:hydrogen dehydrogenase activity"/>
    <property type="evidence" value="ECO:0007669"/>
    <property type="project" value="UniProtKB-EC"/>
</dbReference>
<dbReference type="EC" id="1.12.1.2" evidence="6"/>
<keyword evidence="3" id="KW-0533">Nickel</keyword>
<keyword evidence="7" id="KW-1185">Reference proteome</keyword>
<keyword evidence="4" id="KW-0479">Metal-binding</keyword>
<dbReference type="EMBL" id="JAVDYF010000001">
    <property type="protein sequence ID" value="MDR7354885.1"/>
    <property type="molecule type" value="Genomic_DNA"/>
</dbReference>
<dbReference type="PANTHER" id="PTHR43600:SF2">
    <property type="entry name" value="F420-NON-REDUCING HYDROGENASE VHU SUBUNIT A"/>
    <property type="match status" value="1"/>
</dbReference>
<dbReference type="PANTHER" id="PTHR43600">
    <property type="entry name" value="COENZYME F420 HYDROGENASE, SUBUNIT ALPHA"/>
    <property type="match status" value="1"/>
</dbReference>
<gene>
    <name evidence="6" type="ORF">J2S37_001423</name>
</gene>
<evidence type="ECO:0000313" key="7">
    <source>
        <dbReference type="Proteomes" id="UP001183619"/>
    </source>
</evidence>
<keyword evidence="5 6" id="KW-0560">Oxidoreductase</keyword>